<feature type="transmembrane region" description="Helical" evidence="6">
    <location>
        <begin position="106"/>
        <end position="129"/>
    </location>
</feature>
<comment type="subcellular location">
    <subcellularLocation>
        <location evidence="1">Membrane</location>
        <topology evidence="1">Multi-pass membrane protein</topology>
    </subcellularLocation>
</comment>
<feature type="transmembrane region" description="Helical" evidence="6">
    <location>
        <begin position="241"/>
        <end position="257"/>
    </location>
</feature>
<evidence type="ECO:0000256" key="4">
    <source>
        <dbReference type="ARBA" id="ARBA00022989"/>
    </source>
</evidence>
<dbReference type="AlphaFoldDB" id="A0A4E0PYB9"/>
<evidence type="ECO:0000313" key="7">
    <source>
        <dbReference type="EMBL" id="TGC11134.1"/>
    </source>
</evidence>
<dbReference type="RefSeq" id="WP_135388838.1">
    <property type="nucleotide sequence ID" value="NZ_PGGK01000002.1"/>
</dbReference>
<organism evidence="7 8">
    <name type="scientific">Methanolobus halotolerans</name>
    <dbReference type="NCBI Taxonomy" id="2052935"/>
    <lineage>
        <taxon>Archaea</taxon>
        <taxon>Methanobacteriati</taxon>
        <taxon>Methanobacteriota</taxon>
        <taxon>Stenosarchaea group</taxon>
        <taxon>Methanomicrobia</taxon>
        <taxon>Methanosarcinales</taxon>
        <taxon>Methanosarcinaceae</taxon>
        <taxon>Methanolobus</taxon>
    </lineage>
</organism>
<feature type="transmembrane region" description="Helical" evidence="6">
    <location>
        <begin position="72"/>
        <end position="94"/>
    </location>
</feature>
<accession>A0A4E0PYB9</accession>
<dbReference type="OrthoDB" id="31170at2157"/>
<dbReference type="CDD" id="cd16914">
    <property type="entry name" value="EcfT"/>
    <property type="match status" value="1"/>
</dbReference>
<evidence type="ECO:0000256" key="1">
    <source>
        <dbReference type="ARBA" id="ARBA00004141"/>
    </source>
</evidence>
<dbReference type="PANTHER" id="PTHR34857:SF2">
    <property type="entry name" value="SLL0384 PROTEIN"/>
    <property type="match status" value="1"/>
</dbReference>
<keyword evidence="3 6" id="KW-0812">Transmembrane</keyword>
<feature type="transmembrane region" description="Helical" evidence="6">
    <location>
        <begin position="149"/>
        <end position="171"/>
    </location>
</feature>
<evidence type="ECO:0000256" key="3">
    <source>
        <dbReference type="ARBA" id="ARBA00022692"/>
    </source>
</evidence>
<dbReference type="Pfam" id="PF02361">
    <property type="entry name" value="CbiQ"/>
    <property type="match status" value="1"/>
</dbReference>
<dbReference type="InterPro" id="IPR003339">
    <property type="entry name" value="ABC/ECF_trnsptr_transmembrane"/>
</dbReference>
<evidence type="ECO:0000256" key="5">
    <source>
        <dbReference type="ARBA" id="ARBA00023136"/>
    </source>
</evidence>
<keyword evidence="4 6" id="KW-1133">Transmembrane helix</keyword>
<keyword evidence="8" id="KW-1185">Reference proteome</keyword>
<feature type="transmembrane region" description="Helical" evidence="6">
    <location>
        <begin position="24"/>
        <end position="52"/>
    </location>
</feature>
<gene>
    <name evidence="7" type="ORF">CUN85_03055</name>
</gene>
<evidence type="ECO:0000256" key="6">
    <source>
        <dbReference type="SAM" id="Phobius"/>
    </source>
</evidence>
<protein>
    <submittedName>
        <fullName evidence="7">Energy-coupling factor transporter transmembrane protein EcfT</fullName>
    </submittedName>
</protein>
<dbReference type="InterPro" id="IPR051611">
    <property type="entry name" value="ECF_transporter_component"/>
</dbReference>
<evidence type="ECO:0000256" key="2">
    <source>
        <dbReference type="ARBA" id="ARBA00022475"/>
    </source>
</evidence>
<reference evidence="7 8" key="1">
    <citation type="submission" date="2017-11" db="EMBL/GenBank/DDBJ databases">
        <title>Isolation and Characterization of Methanogenic Archaea from Saline Meromictic Lake at Siberia.</title>
        <authorList>
            <person name="Shen Y."/>
            <person name="Huang H.-H."/>
            <person name="Lai M.-C."/>
            <person name="Chen S.-C."/>
        </authorList>
    </citation>
    <scope>NUCLEOTIDE SEQUENCE [LARGE SCALE GENOMIC DNA]</scope>
    <source>
        <strain evidence="7 8">SY-01</strain>
    </source>
</reference>
<dbReference type="PANTHER" id="PTHR34857">
    <property type="entry name" value="SLL0384 PROTEIN"/>
    <property type="match status" value="1"/>
</dbReference>
<dbReference type="GO" id="GO:0005886">
    <property type="term" value="C:plasma membrane"/>
    <property type="evidence" value="ECO:0007669"/>
    <property type="project" value="UniProtKB-ARBA"/>
</dbReference>
<name>A0A4E0PYB9_9EURY</name>
<proteinExistence type="predicted"/>
<comment type="caution">
    <text evidence="7">The sequence shown here is derived from an EMBL/GenBank/DDBJ whole genome shotgun (WGS) entry which is preliminary data.</text>
</comment>
<evidence type="ECO:0000313" key="8">
    <source>
        <dbReference type="Proteomes" id="UP000297295"/>
    </source>
</evidence>
<sequence>MSNLFFTYIPGTSLIHRLDPRTKIISVMIASMIIFKLASFAEMALIGAVFLILSLVSSIPFKVSMAAVKPMIVFLVIIFLMQLFLTEGTALFSLSGFSATREGLHIGLLLTVKFVYLLLFASLLTATTAPSMLTAGIERMLRPLPLKKAGISSFDLATMMSLSIHFFPLLYEHLWHLKDAQMSRGLDPGRSPFKTVYSLSVPMMRTAFRSAEEVSFAMESRCYQGICRTSLFDPRMQRRDFAALSAFVVVMWVILFFA</sequence>
<dbReference type="Proteomes" id="UP000297295">
    <property type="component" value="Unassembled WGS sequence"/>
</dbReference>
<dbReference type="EMBL" id="PGGK01000002">
    <property type="protein sequence ID" value="TGC11134.1"/>
    <property type="molecule type" value="Genomic_DNA"/>
</dbReference>
<keyword evidence="5 6" id="KW-0472">Membrane</keyword>
<keyword evidence="2" id="KW-1003">Cell membrane</keyword>